<evidence type="ECO:0000313" key="2">
    <source>
        <dbReference type="EMBL" id="GIH43921.1"/>
    </source>
</evidence>
<reference evidence="2 3" key="1">
    <citation type="submission" date="2021-01" db="EMBL/GenBank/DDBJ databases">
        <title>Whole genome shotgun sequence of Microbispora corallina NBRC 16416.</title>
        <authorList>
            <person name="Komaki H."/>
            <person name="Tamura T."/>
        </authorList>
    </citation>
    <scope>NUCLEOTIDE SEQUENCE [LARGE SCALE GENOMIC DNA]</scope>
    <source>
        <strain evidence="2 3">NBRC 16416</strain>
    </source>
</reference>
<keyword evidence="1" id="KW-1133">Transmembrane helix</keyword>
<keyword evidence="1" id="KW-0812">Transmembrane</keyword>
<sequence>MLSCMRWWKLPLSGAPYRHTLFLLLSLPLAVWSLFDHGTAQRRAAALLLAHPTPFSRVRGLAAVPLDAVSLMVVGYCWLGVLVNVVYPVRPLFGMSGEYRDSWGGPTLAGAWAVHALAGIAFWLLIPWLLRGYVALWRRMAGADN</sequence>
<protein>
    <submittedName>
        <fullName evidence="2">Uncharacterized protein</fullName>
    </submittedName>
</protein>
<comment type="caution">
    <text evidence="2">The sequence shown here is derived from an EMBL/GenBank/DDBJ whole genome shotgun (WGS) entry which is preliminary data.</text>
</comment>
<organism evidence="2 3">
    <name type="scientific">Microbispora corallina</name>
    <dbReference type="NCBI Taxonomy" id="83302"/>
    <lineage>
        <taxon>Bacteria</taxon>
        <taxon>Bacillati</taxon>
        <taxon>Actinomycetota</taxon>
        <taxon>Actinomycetes</taxon>
        <taxon>Streptosporangiales</taxon>
        <taxon>Streptosporangiaceae</taxon>
        <taxon>Microbispora</taxon>
    </lineage>
</organism>
<gene>
    <name evidence="2" type="ORF">Mco01_69210</name>
</gene>
<evidence type="ECO:0000256" key="1">
    <source>
        <dbReference type="SAM" id="Phobius"/>
    </source>
</evidence>
<accession>A0ABQ4GA06</accession>
<dbReference type="Proteomes" id="UP000603904">
    <property type="component" value="Unassembled WGS sequence"/>
</dbReference>
<name>A0ABQ4GA06_9ACTN</name>
<keyword evidence="3" id="KW-1185">Reference proteome</keyword>
<evidence type="ECO:0000313" key="3">
    <source>
        <dbReference type="Proteomes" id="UP000603904"/>
    </source>
</evidence>
<keyword evidence="1" id="KW-0472">Membrane</keyword>
<feature type="transmembrane region" description="Helical" evidence="1">
    <location>
        <begin position="66"/>
        <end position="87"/>
    </location>
</feature>
<dbReference type="EMBL" id="BOOC01000048">
    <property type="protein sequence ID" value="GIH43921.1"/>
    <property type="molecule type" value="Genomic_DNA"/>
</dbReference>
<proteinExistence type="predicted"/>
<feature type="transmembrane region" description="Helical" evidence="1">
    <location>
        <begin position="108"/>
        <end position="130"/>
    </location>
</feature>